<organism evidence="2 3">
    <name type="scientific">Mycena alexandri</name>
    <dbReference type="NCBI Taxonomy" id="1745969"/>
    <lineage>
        <taxon>Eukaryota</taxon>
        <taxon>Fungi</taxon>
        <taxon>Dikarya</taxon>
        <taxon>Basidiomycota</taxon>
        <taxon>Agaricomycotina</taxon>
        <taxon>Agaricomycetes</taxon>
        <taxon>Agaricomycetidae</taxon>
        <taxon>Agaricales</taxon>
        <taxon>Marasmiineae</taxon>
        <taxon>Mycenaceae</taxon>
        <taxon>Mycena</taxon>
    </lineage>
</organism>
<evidence type="ECO:0008006" key="4">
    <source>
        <dbReference type="Google" id="ProtNLM"/>
    </source>
</evidence>
<evidence type="ECO:0000313" key="2">
    <source>
        <dbReference type="EMBL" id="KAJ7018223.1"/>
    </source>
</evidence>
<gene>
    <name evidence="2" type="ORF">C8F04DRAFT_1152155</name>
</gene>
<feature type="signal peptide" evidence="1">
    <location>
        <begin position="1"/>
        <end position="22"/>
    </location>
</feature>
<feature type="chain" id="PRO_5042104221" description="Secreted protein" evidence="1">
    <location>
        <begin position="23"/>
        <end position="82"/>
    </location>
</feature>
<evidence type="ECO:0000256" key="1">
    <source>
        <dbReference type="SAM" id="SignalP"/>
    </source>
</evidence>
<reference evidence="2" key="1">
    <citation type="submission" date="2023-03" db="EMBL/GenBank/DDBJ databases">
        <title>Massive genome expansion in bonnet fungi (Mycena s.s.) driven by repeated elements and novel gene families across ecological guilds.</title>
        <authorList>
            <consortium name="Lawrence Berkeley National Laboratory"/>
            <person name="Harder C.B."/>
            <person name="Miyauchi S."/>
            <person name="Viragh M."/>
            <person name="Kuo A."/>
            <person name="Thoen E."/>
            <person name="Andreopoulos B."/>
            <person name="Lu D."/>
            <person name="Skrede I."/>
            <person name="Drula E."/>
            <person name="Henrissat B."/>
            <person name="Morin E."/>
            <person name="Kohler A."/>
            <person name="Barry K."/>
            <person name="LaButti K."/>
            <person name="Morin E."/>
            <person name="Salamov A."/>
            <person name="Lipzen A."/>
            <person name="Mereny Z."/>
            <person name="Hegedus B."/>
            <person name="Baldrian P."/>
            <person name="Stursova M."/>
            <person name="Weitz H."/>
            <person name="Taylor A."/>
            <person name="Grigoriev I.V."/>
            <person name="Nagy L.G."/>
            <person name="Martin F."/>
            <person name="Kauserud H."/>
        </authorList>
    </citation>
    <scope>NUCLEOTIDE SEQUENCE</scope>
    <source>
        <strain evidence="2">CBHHK200</strain>
    </source>
</reference>
<evidence type="ECO:0000313" key="3">
    <source>
        <dbReference type="Proteomes" id="UP001218188"/>
    </source>
</evidence>
<name>A0AAD6RZH3_9AGAR</name>
<dbReference type="EMBL" id="JARJCM010000349">
    <property type="protein sequence ID" value="KAJ7018223.1"/>
    <property type="molecule type" value="Genomic_DNA"/>
</dbReference>
<keyword evidence="1" id="KW-0732">Signal</keyword>
<protein>
    <recommendedName>
        <fullName evidence="4">Secreted protein</fullName>
    </recommendedName>
</protein>
<keyword evidence="3" id="KW-1185">Reference proteome</keyword>
<sequence>MAIPGPCNLLAIVILGYRNVTAAVGGCETRVTVDQARASEWYKSETCRGGNVPRSLCVRMSMAGGLETKREKPAEMMMLGVP</sequence>
<accession>A0AAD6RZH3</accession>
<comment type="caution">
    <text evidence="2">The sequence shown here is derived from an EMBL/GenBank/DDBJ whole genome shotgun (WGS) entry which is preliminary data.</text>
</comment>
<dbReference type="AlphaFoldDB" id="A0AAD6RZH3"/>
<dbReference type="Proteomes" id="UP001218188">
    <property type="component" value="Unassembled WGS sequence"/>
</dbReference>
<proteinExistence type="predicted"/>